<dbReference type="InterPro" id="IPR011042">
    <property type="entry name" value="6-blade_b-propeller_TolB-like"/>
</dbReference>
<reference evidence="3 4" key="1">
    <citation type="submission" date="2024-03" db="EMBL/GenBank/DDBJ databases">
        <title>Complete genome sequence of the green alga Chloropicon roscoffensis RCC1871.</title>
        <authorList>
            <person name="Lemieux C."/>
            <person name="Pombert J.-F."/>
            <person name="Otis C."/>
            <person name="Turmel M."/>
        </authorList>
    </citation>
    <scope>NUCLEOTIDE SEQUENCE [LARGE SCALE GENOMIC DNA]</scope>
    <source>
        <strain evidence="3 4">RCC1871</strain>
    </source>
</reference>
<dbReference type="InterPro" id="IPR054539">
    <property type="entry name" value="Beta-prop_PDH"/>
</dbReference>
<dbReference type="Proteomes" id="UP001472866">
    <property type="component" value="Chromosome 15"/>
</dbReference>
<proteinExistence type="predicted"/>
<dbReference type="AlphaFoldDB" id="A0AAX4PL61"/>
<feature type="chain" id="PRO_5043579053" description="Pyrroloquinoline quinone-dependent pyranose dehydrogenase beta-propeller domain-containing protein" evidence="1">
    <location>
        <begin position="41"/>
        <end position="493"/>
    </location>
</feature>
<name>A0AAX4PL61_9CHLO</name>
<keyword evidence="1" id="KW-0732">Signal</keyword>
<feature type="domain" description="Pyrroloquinoline quinone-dependent pyranose dehydrogenase beta-propeller" evidence="2">
    <location>
        <begin position="67"/>
        <end position="489"/>
    </location>
</feature>
<organism evidence="3 4">
    <name type="scientific">Chloropicon roscoffensis</name>
    <dbReference type="NCBI Taxonomy" id="1461544"/>
    <lineage>
        <taxon>Eukaryota</taxon>
        <taxon>Viridiplantae</taxon>
        <taxon>Chlorophyta</taxon>
        <taxon>Chloropicophyceae</taxon>
        <taxon>Chloropicales</taxon>
        <taxon>Chloropicaceae</taxon>
        <taxon>Chloropicon</taxon>
    </lineage>
</organism>
<dbReference type="PANTHER" id="PTHR19328:SF53">
    <property type="entry name" value="MEMBRANE PROTEIN"/>
    <property type="match status" value="1"/>
</dbReference>
<evidence type="ECO:0000259" key="2">
    <source>
        <dbReference type="Pfam" id="PF22807"/>
    </source>
</evidence>
<dbReference type="Pfam" id="PF22807">
    <property type="entry name" value="TrAA12"/>
    <property type="match status" value="1"/>
</dbReference>
<dbReference type="EMBL" id="CP151515">
    <property type="protein sequence ID" value="WZN66349.1"/>
    <property type="molecule type" value="Genomic_DNA"/>
</dbReference>
<dbReference type="InterPro" id="IPR011041">
    <property type="entry name" value="Quinoprot_gluc/sorb_DH_b-prop"/>
</dbReference>
<feature type="signal peptide" evidence="1">
    <location>
        <begin position="1"/>
        <end position="40"/>
    </location>
</feature>
<dbReference type="PANTHER" id="PTHR19328">
    <property type="entry name" value="HEDGEHOG-INTERACTING PROTEIN"/>
    <property type="match status" value="1"/>
</dbReference>
<evidence type="ECO:0000313" key="3">
    <source>
        <dbReference type="EMBL" id="WZN66349.1"/>
    </source>
</evidence>
<gene>
    <name evidence="3" type="ORF">HKI87_15g79140</name>
</gene>
<sequence length="493" mass="53529">MASAKKTTRRAMARRFVRFRSLVRFLATATLCLCACGSLACEEAYSKQATTQPGLCVELYASKDAGHGIQQPRGLISSPETGGDLIVADRGEDVGKGFAPALRAKNGRIVALRDADGSGKIDSDDEWVVLAEKEGINHGVAVHGGYLFASTSDEVWRWPYSPGDWKDLGPGELVIRNMDQYTGDTEGGLSSPTGHTTRTMVFDNQGRIYISVGSLGNVDEDSFRSRIRRFENVSQPEFTGNEPLDFVEGEVFADGLRNEVGLGWSDATRKVLYGVENGMDNLYRADLGGDIHQDNPAEELNAFPIDQPGRHYGYPWCFSEFKLDHPLAGGRGAQWALEDQDVADDAFCKDPTSIVPPLHSMQGHSAPLGIAFYGADWGVVSECCTLRNATACDEIRRAGGLPCEYANDAFVSFHGSWNRDEPTGHKVVRLRVIREGSDGISVEGEEDFVWAADGPQWSTGLRPVDIAFGPGGKMFISSRTTGEILVVSSTGAE</sequence>
<dbReference type="SUPFAM" id="SSF50952">
    <property type="entry name" value="Soluble quinoprotein glucose dehydrogenase"/>
    <property type="match status" value="1"/>
</dbReference>
<keyword evidence="4" id="KW-1185">Reference proteome</keyword>
<evidence type="ECO:0000256" key="1">
    <source>
        <dbReference type="SAM" id="SignalP"/>
    </source>
</evidence>
<accession>A0AAX4PL61</accession>
<protein>
    <recommendedName>
        <fullName evidence="2">Pyrroloquinoline quinone-dependent pyranose dehydrogenase beta-propeller domain-containing protein</fullName>
    </recommendedName>
</protein>
<evidence type="ECO:0000313" key="4">
    <source>
        <dbReference type="Proteomes" id="UP001472866"/>
    </source>
</evidence>
<dbReference type="Gene3D" id="2.120.10.30">
    <property type="entry name" value="TolB, C-terminal domain"/>
    <property type="match status" value="1"/>
</dbReference>